<feature type="transmembrane region" description="Helical" evidence="1">
    <location>
        <begin position="176"/>
        <end position="202"/>
    </location>
</feature>
<protein>
    <submittedName>
        <fullName evidence="2">Uncharacterized protein</fullName>
    </submittedName>
</protein>
<proteinExistence type="predicted"/>
<feature type="transmembrane region" description="Helical" evidence="1">
    <location>
        <begin position="87"/>
        <end position="106"/>
    </location>
</feature>
<dbReference type="EMBL" id="CP017599">
    <property type="protein sequence ID" value="AOX00931.1"/>
    <property type="molecule type" value="Genomic_DNA"/>
</dbReference>
<reference evidence="3" key="1">
    <citation type="submission" date="2016-10" db="EMBL/GenBank/DDBJ databases">
        <title>Comparative genomics uncovers the prolific and rare metabolic potential of the cyanobacterial genus Moorea.</title>
        <authorList>
            <person name="Leao T."/>
            <person name="Castelao G."/>
            <person name="Korobeynikov A."/>
            <person name="Monroe E.A."/>
            <person name="Podell S."/>
            <person name="Glukhov E."/>
            <person name="Allen E."/>
            <person name="Gerwick W.H."/>
            <person name="Gerwick L."/>
        </authorList>
    </citation>
    <scope>NUCLEOTIDE SEQUENCE [LARGE SCALE GENOMIC DNA]</scope>
    <source>
        <strain evidence="3">PAL-8-15-08-1</strain>
    </source>
</reference>
<sequence>MKPKFSTLIILTFICVVILTPFALSPLYLPMLRDNYFKWYQLLQGELYKQITGYLSLAFVLFEMVLTARKRSRGWMIKFTIPGSIQLWRSLHIFLGVALLGTTLIHTIGATGKNFNSIFLWVFFGVTLSALVGVVAETGVLESPRKYFGWVPAKDGIGTMLPGISKGPLIRNLRSIWLSTHIFLVSVFFVMLGFHIFLAYYYQ</sequence>
<feature type="transmembrane region" description="Helical" evidence="1">
    <location>
        <begin position="7"/>
        <end position="27"/>
    </location>
</feature>
<evidence type="ECO:0000256" key="1">
    <source>
        <dbReference type="SAM" id="Phobius"/>
    </source>
</evidence>
<evidence type="ECO:0000313" key="3">
    <source>
        <dbReference type="Proteomes" id="UP000177870"/>
    </source>
</evidence>
<name>A0A1D8TTF4_9CYAN</name>
<dbReference type="KEGG" id="mpro:BJP34_17080"/>
<feature type="transmembrane region" description="Helical" evidence="1">
    <location>
        <begin position="118"/>
        <end position="136"/>
    </location>
</feature>
<dbReference type="Proteomes" id="UP000177870">
    <property type="component" value="Chromosome"/>
</dbReference>
<keyword evidence="1" id="KW-0812">Transmembrane</keyword>
<organism evidence="2 3">
    <name type="scientific">Moorena producens PAL-8-15-08-1</name>
    <dbReference type="NCBI Taxonomy" id="1458985"/>
    <lineage>
        <taxon>Bacteria</taxon>
        <taxon>Bacillati</taxon>
        <taxon>Cyanobacteriota</taxon>
        <taxon>Cyanophyceae</taxon>
        <taxon>Coleofasciculales</taxon>
        <taxon>Coleofasciculaceae</taxon>
        <taxon>Moorena</taxon>
    </lineage>
</organism>
<evidence type="ECO:0000313" key="2">
    <source>
        <dbReference type="EMBL" id="AOX00931.1"/>
    </source>
</evidence>
<dbReference type="OrthoDB" id="530051at2"/>
<accession>A0A1D8TTF4</accession>
<dbReference type="AlphaFoldDB" id="A0A1D8TTF4"/>
<keyword evidence="1" id="KW-1133">Transmembrane helix</keyword>
<dbReference type="RefSeq" id="WP_070393382.1">
    <property type="nucleotide sequence ID" value="NZ_CP017599.1"/>
</dbReference>
<feature type="transmembrane region" description="Helical" evidence="1">
    <location>
        <begin position="47"/>
        <end position="66"/>
    </location>
</feature>
<dbReference type="STRING" id="1458985.BJP34_17080"/>
<gene>
    <name evidence="2" type="ORF">BJP34_17080</name>
</gene>
<keyword evidence="1" id="KW-0472">Membrane</keyword>